<dbReference type="PANTHER" id="PTHR11439:SF511">
    <property type="match status" value="1"/>
</dbReference>
<dbReference type="Pfam" id="PF07727">
    <property type="entry name" value="RVT_2"/>
    <property type="match status" value="1"/>
</dbReference>
<organism evidence="2 3">
    <name type="scientific">Acer yangbiense</name>
    <dbReference type="NCBI Taxonomy" id="1000413"/>
    <lineage>
        <taxon>Eukaryota</taxon>
        <taxon>Viridiplantae</taxon>
        <taxon>Streptophyta</taxon>
        <taxon>Embryophyta</taxon>
        <taxon>Tracheophyta</taxon>
        <taxon>Spermatophyta</taxon>
        <taxon>Magnoliopsida</taxon>
        <taxon>eudicotyledons</taxon>
        <taxon>Gunneridae</taxon>
        <taxon>Pentapetalae</taxon>
        <taxon>rosids</taxon>
        <taxon>malvids</taxon>
        <taxon>Sapindales</taxon>
        <taxon>Sapindaceae</taxon>
        <taxon>Hippocastanoideae</taxon>
        <taxon>Acereae</taxon>
        <taxon>Acer</taxon>
    </lineage>
</organism>
<dbReference type="InterPro" id="IPR043502">
    <property type="entry name" value="DNA/RNA_pol_sf"/>
</dbReference>
<dbReference type="InterPro" id="IPR013103">
    <property type="entry name" value="RVT_2"/>
</dbReference>
<evidence type="ECO:0000259" key="1">
    <source>
        <dbReference type="Pfam" id="PF07727"/>
    </source>
</evidence>
<comment type="caution">
    <text evidence="2">The sequence shown here is derived from an EMBL/GenBank/DDBJ whole genome shotgun (WGS) entry which is preliminary data.</text>
</comment>
<dbReference type="SUPFAM" id="SSF56672">
    <property type="entry name" value="DNA/RNA polymerases"/>
    <property type="match status" value="1"/>
</dbReference>
<dbReference type="PANTHER" id="PTHR11439">
    <property type="entry name" value="GAG-POL-RELATED RETROTRANSPOSON"/>
    <property type="match status" value="1"/>
</dbReference>
<evidence type="ECO:0000313" key="2">
    <source>
        <dbReference type="EMBL" id="TXG72309.1"/>
    </source>
</evidence>
<protein>
    <recommendedName>
        <fullName evidence="1">Reverse transcriptase Ty1/copia-type domain-containing protein</fullName>
    </recommendedName>
</protein>
<gene>
    <name evidence="2" type="ORF">EZV62_000888</name>
</gene>
<sequence length="349" mass="39880">MISELQALALNNTWTLTSLPPGKEPIGCRWVYKLKHHSDGSIERYKARLVAKAYTQTEGVDYHDTFSPTAKMTTVLCLLALAVAQSWSLHQLDVHNAFLHGDLHEEIYMVPPSGLQRQGENMVCCLNKSLYGLKQASRQWFAKFFEAIHATGFVQSKADYSLFTCNRGKSFTALLIYVDDILITGNDLAAINTLKQFLHNRFRIKDLGDLKFFLGIEVSRSKKVHVFSMFMHELRKLHWDAALRVLKYLKNTPGQGLFFPAQNSLQLKAYCDSDWVGCPTTRRSTTGYCVFLGGQRDIKLFLFLPQRLSIEPWQVLVVSLLGCEACYETYSCHIQRQQHFIMIIKPLCI</sequence>
<dbReference type="Proteomes" id="UP000323000">
    <property type="component" value="Chromosome 1"/>
</dbReference>
<keyword evidence="3" id="KW-1185">Reference proteome</keyword>
<proteinExistence type="predicted"/>
<dbReference type="EMBL" id="VAHF01000001">
    <property type="protein sequence ID" value="TXG72309.1"/>
    <property type="molecule type" value="Genomic_DNA"/>
</dbReference>
<accession>A0A5C7IT79</accession>
<feature type="domain" description="Reverse transcriptase Ty1/copia-type" evidence="1">
    <location>
        <begin position="11"/>
        <end position="222"/>
    </location>
</feature>
<name>A0A5C7IT79_9ROSI</name>
<dbReference type="AlphaFoldDB" id="A0A5C7IT79"/>
<dbReference type="OrthoDB" id="1738684at2759"/>
<evidence type="ECO:0000313" key="3">
    <source>
        <dbReference type="Proteomes" id="UP000323000"/>
    </source>
</evidence>
<reference evidence="3" key="1">
    <citation type="journal article" date="2019" name="Gigascience">
        <title>De novo genome assembly of the endangered Acer yangbiense, a plant species with extremely small populations endemic to Yunnan Province, China.</title>
        <authorList>
            <person name="Yang J."/>
            <person name="Wariss H.M."/>
            <person name="Tao L."/>
            <person name="Zhang R."/>
            <person name="Yun Q."/>
            <person name="Hollingsworth P."/>
            <person name="Dao Z."/>
            <person name="Luo G."/>
            <person name="Guo H."/>
            <person name="Ma Y."/>
            <person name="Sun W."/>
        </authorList>
    </citation>
    <scope>NUCLEOTIDE SEQUENCE [LARGE SCALE GENOMIC DNA]</scope>
    <source>
        <strain evidence="3">cv. Malutang</strain>
    </source>
</reference>